<keyword evidence="2" id="KW-1185">Reference proteome</keyword>
<evidence type="ECO:0000313" key="1">
    <source>
        <dbReference type="EMBL" id="AIC15483.1"/>
    </source>
</evidence>
<protein>
    <submittedName>
        <fullName evidence="1">Uncharacterized protein</fullName>
    </submittedName>
</protein>
<dbReference type="KEGG" id="nvn:NVIE_012500"/>
<reference evidence="1 2" key="1">
    <citation type="journal article" date="2014" name="Int. J. Syst. Evol. Microbiol.">
        <title>Nitrososphaera viennensis gen. nov., sp. nov., an aerobic and mesophilic, ammonia-oxidizing archaeon from soil and a member of the archaeal phylum Thaumarchaeota.</title>
        <authorList>
            <person name="Stieglmeier M."/>
            <person name="Klingl A."/>
            <person name="Alves R.J."/>
            <person name="Rittmann S.K."/>
            <person name="Melcher M."/>
            <person name="Leisch N."/>
            <person name="Schleper C."/>
        </authorList>
    </citation>
    <scope>NUCLEOTIDE SEQUENCE [LARGE SCALE GENOMIC DNA]</scope>
    <source>
        <strain evidence="1">EN76</strain>
    </source>
</reference>
<name>A0A060HIY6_9ARCH</name>
<dbReference type="HOGENOM" id="CLU_2165142_0_0_2"/>
<accession>A0A060HIY6</accession>
<gene>
    <name evidence="1" type="ORF">NVIE_012500</name>
</gene>
<dbReference type="RefSeq" id="WP_075054482.1">
    <property type="nucleotide sequence ID" value="NZ_CP007536.1"/>
</dbReference>
<dbReference type="Proteomes" id="UP000027093">
    <property type="component" value="Chromosome"/>
</dbReference>
<dbReference type="AlphaFoldDB" id="A0A060HIY6"/>
<sequence length="109" mass="12560">MTSKYAGFPVIATIDLRDVADIRPAVDKVADAYEKRQEEFSFRILLPRGEKLTGKAKKLGMTFQGEFILTIRKRGLVPQVRDLRYVHDEGHYGWLLASPKIFEKFEGWS</sequence>
<dbReference type="STRING" id="926571.NVIE_012500"/>
<dbReference type="EMBL" id="CP007536">
    <property type="protein sequence ID" value="AIC15483.1"/>
    <property type="molecule type" value="Genomic_DNA"/>
</dbReference>
<dbReference type="GeneID" id="74946510"/>
<dbReference type="OrthoDB" id="6976at2157"/>
<evidence type="ECO:0000313" key="2">
    <source>
        <dbReference type="Proteomes" id="UP000027093"/>
    </source>
</evidence>
<proteinExistence type="predicted"/>
<organism evidence="1 2">
    <name type="scientific">Nitrososphaera viennensis EN76</name>
    <dbReference type="NCBI Taxonomy" id="926571"/>
    <lineage>
        <taxon>Archaea</taxon>
        <taxon>Nitrososphaerota</taxon>
        <taxon>Nitrososphaeria</taxon>
        <taxon>Nitrososphaerales</taxon>
        <taxon>Nitrososphaeraceae</taxon>
        <taxon>Nitrososphaera</taxon>
    </lineage>
</organism>